<keyword evidence="2" id="KW-0813">Transport</keyword>
<keyword evidence="4" id="KW-0769">Symport</keyword>
<evidence type="ECO:0000256" key="4">
    <source>
        <dbReference type="ARBA" id="ARBA00022847"/>
    </source>
</evidence>
<feature type="non-terminal residue" evidence="8">
    <location>
        <position position="1"/>
    </location>
</feature>
<evidence type="ECO:0008006" key="10">
    <source>
        <dbReference type="Google" id="ProtNLM"/>
    </source>
</evidence>
<keyword evidence="3" id="KW-0472">Membrane</keyword>
<keyword evidence="3" id="KW-1003">Cell membrane</keyword>
<evidence type="ECO:0000256" key="1">
    <source>
        <dbReference type="ARBA" id="ARBA00004651"/>
    </source>
</evidence>
<dbReference type="EMBL" id="JAMKFB020000010">
    <property type="protein sequence ID" value="KAL0182261.1"/>
    <property type="molecule type" value="Genomic_DNA"/>
</dbReference>
<feature type="non-terminal residue" evidence="8">
    <location>
        <position position="53"/>
    </location>
</feature>
<evidence type="ECO:0000256" key="2">
    <source>
        <dbReference type="ARBA" id="ARBA00022448"/>
    </source>
</evidence>
<keyword evidence="9" id="KW-1185">Reference proteome</keyword>
<comment type="subcellular location">
    <subcellularLocation>
        <location evidence="1">Cell membrane</location>
        <topology evidence="1">Multi-pass membrane protein</topology>
    </subcellularLocation>
</comment>
<dbReference type="PANTHER" id="PTHR11819">
    <property type="entry name" value="SOLUTE CARRIER FAMILY 5"/>
    <property type="match status" value="1"/>
</dbReference>
<evidence type="ECO:0000313" key="9">
    <source>
        <dbReference type="Proteomes" id="UP001529510"/>
    </source>
</evidence>
<keyword evidence="5" id="KW-0915">Sodium</keyword>
<reference evidence="8 9" key="1">
    <citation type="submission" date="2024-05" db="EMBL/GenBank/DDBJ databases">
        <title>Genome sequencing and assembly of Indian major carp, Cirrhinus mrigala (Hamilton, 1822).</title>
        <authorList>
            <person name="Mohindra V."/>
            <person name="Chowdhury L.M."/>
            <person name="Lal K."/>
            <person name="Jena J.K."/>
        </authorList>
    </citation>
    <scope>NUCLEOTIDE SEQUENCE [LARGE SCALE GENOMIC DNA]</scope>
    <source>
        <strain evidence="8">CM1030</strain>
        <tissue evidence="8">Blood</tissue>
    </source>
</reference>
<sequence length="53" mass="5710">GAFYGLCIGLLVGLTRMITEFAYGTGSCVNPSDCPTIICGVHYLYFALILFTL</sequence>
<comment type="caution">
    <text evidence="8">The sequence shown here is derived from an EMBL/GenBank/DDBJ whole genome shotgun (WGS) entry which is preliminary data.</text>
</comment>
<evidence type="ECO:0000256" key="7">
    <source>
        <dbReference type="ARBA" id="ARBA00023201"/>
    </source>
</evidence>
<evidence type="ECO:0000313" key="8">
    <source>
        <dbReference type="EMBL" id="KAL0182261.1"/>
    </source>
</evidence>
<accession>A0ABD0Q7Z5</accession>
<evidence type="ECO:0000256" key="5">
    <source>
        <dbReference type="ARBA" id="ARBA00023053"/>
    </source>
</evidence>
<protein>
    <recommendedName>
        <fullName evidence="10">Aquaporin</fullName>
    </recommendedName>
</protein>
<organism evidence="8 9">
    <name type="scientific">Cirrhinus mrigala</name>
    <name type="common">Mrigala</name>
    <dbReference type="NCBI Taxonomy" id="683832"/>
    <lineage>
        <taxon>Eukaryota</taxon>
        <taxon>Metazoa</taxon>
        <taxon>Chordata</taxon>
        <taxon>Craniata</taxon>
        <taxon>Vertebrata</taxon>
        <taxon>Euteleostomi</taxon>
        <taxon>Actinopterygii</taxon>
        <taxon>Neopterygii</taxon>
        <taxon>Teleostei</taxon>
        <taxon>Ostariophysi</taxon>
        <taxon>Cypriniformes</taxon>
        <taxon>Cyprinidae</taxon>
        <taxon>Labeoninae</taxon>
        <taxon>Labeonini</taxon>
        <taxon>Cirrhinus</taxon>
    </lineage>
</organism>
<dbReference type="GO" id="GO:0015293">
    <property type="term" value="F:symporter activity"/>
    <property type="evidence" value="ECO:0007669"/>
    <property type="project" value="UniProtKB-KW"/>
</dbReference>
<evidence type="ECO:0000256" key="6">
    <source>
        <dbReference type="ARBA" id="ARBA00023065"/>
    </source>
</evidence>
<gene>
    <name evidence="8" type="ORF">M9458_021636</name>
</gene>
<dbReference type="AlphaFoldDB" id="A0ABD0Q7Z5"/>
<dbReference type="GO" id="GO:0006814">
    <property type="term" value="P:sodium ion transport"/>
    <property type="evidence" value="ECO:0007669"/>
    <property type="project" value="UniProtKB-KW"/>
</dbReference>
<dbReference type="GO" id="GO:0005886">
    <property type="term" value="C:plasma membrane"/>
    <property type="evidence" value="ECO:0007669"/>
    <property type="project" value="UniProtKB-SubCell"/>
</dbReference>
<name>A0ABD0Q7Z5_CIRMR</name>
<keyword evidence="7" id="KW-0739">Sodium transport</keyword>
<dbReference type="Proteomes" id="UP001529510">
    <property type="component" value="Unassembled WGS sequence"/>
</dbReference>
<keyword evidence="6" id="KW-0406">Ion transport</keyword>
<evidence type="ECO:0000256" key="3">
    <source>
        <dbReference type="ARBA" id="ARBA00022475"/>
    </source>
</evidence>
<proteinExistence type="predicted"/>
<dbReference type="PANTHER" id="PTHR11819:SF151">
    <property type="entry name" value="SODIUM_GLUCOSE COTRANSPORTER 1"/>
    <property type="match status" value="1"/>
</dbReference>